<feature type="chain" id="PRO_5040152639" evidence="1">
    <location>
        <begin position="23"/>
        <end position="185"/>
    </location>
</feature>
<keyword evidence="3" id="KW-1185">Reference proteome</keyword>
<dbReference type="OrthoDB" id="2447729at2759"/>
<gene>
    <name evidence="2" type="ORF">BGZ65_006307</name>
</gene>
<keyword evidence="1" id="KW-0732">Signal</keyword>
<dbReference type="AlphaFoldDB" id="A0A9P6MBE3"/>
<dbReference type="EMBL" id="JAAAHW010003210">
    <property type="protein sequence ID" value="KAF9986763.1"/>
    <property type="molecule type" value="Genomic_DNA"/>
</dbReference>
<comment type="caution">
    <text evidence="2">The sequence shown here is derived from an EMBL/GenBank/DDBJ whole genome shotgun (WGS) entry which is preliminary data.</text>
</comment>
<feature type="signal peptide" evidence="1">
    <location>
        <begin position="1"/>
        <end position="22"/>
    </location>
</feature>
<dbReference type="InterPro" id="IPR035992">
    <property type="entry name" value="Ricin_B-like_lectins"/>
</dbReference>
<proteinExistence type="predicted"/>
<protein>
    <submittedName>
        <fullName evidence="2">Uncharacterized protein</fullName>
    </submittedName>
</protein>
<evidence type="ECO:0000256" key="1">
    <source>
        <dbReference type="SAM" id="SignalP"/>
    </source>
</evidence>
<dbReference type="Gene3D" id="2.80.10.50">
    <property type="match status" value="1"/>
</dbReference>
<organism evidence="2 3">
    <name type="scientific">Modicella reniformis</name>
    <dbReference type="NCBI Taxonomy" id="1440133"/>
    <lineage>
        <taxon>Eukaryota</taxon>
        <taxon>Fungi</taxon>
        <taxon>Fungi incertae sedis</taxon>
        <taxon>Mucoromycota</taxon>
        <taxon>Mortierellomycotina</taxon>
        <taxon>Mortierellomycetes</taxon>
        <taxon>Mortierellales</taxon>
        <taxon>Mortierellaceae</taxon>
        <taxon>Modicella</taxon>
    </lineage>
</organism>
<evidence type="ECO:0000313" key="2">
    <source>
        <dbReference type="EMBL" id="KAF9986763.1"/>
    </source>
</evidence>
<accession>A0A9P6MBE3</accession>
<name>A0A9P6MBE3_9FUNG</name>
<reference evidence="2" key="1">
    <citation type="journal article" date="2020" name="Fungal Divers.">
        <title>Resolving the Mortierellaceae phylogeny through synthesis of multi-gene phylogenetics and phylogenomics.</title>
        <authorList>
            <person name="Vandepol N."/>
            <person name="Liber J."/>
            <person name="Desiro A."/>
            <person name="Na H."/>
            <person name="Kennedy M."/>
            <person name="Barry K."/>
            <person name="Grigoriev I.V."/>
            <person name="Miller A.N."/>
            <person name="O'Donnell K."/>
            <person name="Stajich J.E."/>
            <person name="Bonito G."/>
        </authorList>
    </citation>
    <scope>NUCLEOTIDE SEQUENCE</scope>
    <source>
        <strain evidence="2">MES-2147</strain>
    </source>
</reference>
<sequence length="185" mass="21191">MLGHFLLSLLVIAAVAVQLCAANMVPNGVYILNFGGDEEGFLGVEKQEPGTEVLITDDYRSRYQQWEIKGHGRDTVTIRSRGSNFYLAPKNPSEEFDDDPVTLSDQKFEWHLFVRSNAVLIARSDSPFLFLSRSTRIMYPSHAAVRSLRPGNPLWEFRRVHGFQQETRMQCGSPWRIPRDSLYIQ</sequence>
<dbReference type="Proteomes" id="UP000749646">
    <property type="component" value="Unassembled WGS sequence"/>
</dbReference>
<evidence type="ECO:0000313" key="3">
    <source>
        <dbReference type="Proteomes" id="UP000749646"/>
    </source>
</evidence>
<dbReference type="SUPFAM" id="SSF50370">
    <property type="entry name" value="Ricin B-like lectins"/>
    <property type="match status" value="1"/>
</dbReference>